<protein>
    <submittedName>
        <fullName evidence="1">Uncharacterized protein</fullName>
    </submittedName>
</protein>
<evidence type="ECO:0000313" key="2">
    <source>
        <dbReference type="Proteomes" id="UP000823521"/>
    </source>
</evidence>
<dbReference type="EMBL" id="WVUH01000252">
    <property type="protein sequence ID" value="MBO4209019.1"/>
    <property type="molecule type" value="Genomic_DNA"/>
</dbReference>
<reference evidence="1 2" key="1">
    <citation type="submission" date="2019-12" db="EMBL/GenBank/DDBJ databases">
        <title>Whole genome sequencing of endophytic Actinobacterium Micromonospora sp. MPMI6T.</title>
        <authorList>
            <person name="Evv R."/>
            <person name="Podile A.R."/>
        </authorList>
    </citation>
    <scope>NUCLEOTIDE SEQUENCE [LARGE SCALE GENOMIC DNA]</scope>
    <source>
        <strain evidence="1 2">MPMI6</strain>
    </source>
</reference>
<dbReference type="Proteomes" id="UP000823521">
    <property type="component" value="Unassembled WGS sequence"/>
</dbReference>
<feature type="non-terminal residue" evidence="1">
    <location>
        <position position="1"/>
    </location>
</feature>
<evidence type="ECO:0000313" key="1">
    <source>
        <dbReference type="EMBL" id="MBO4209019.1"/>
    </source>
</evidence>
<accession>A0ABS3VWU9</accession>
<dbReference type="RefSeq" id="WP_208815995.1">
    <property type="nucleotide sequence ID" value="NZ_WVUH01000252.1"/>
</dbReference>
<comment type="caution">
    <text evidence="1">The sequence shown here is derived from an EMBL/GenBank/DDBJ whole genome shotgun (WGS) entry which is preliminary data.</text>
</comment>
<sequence>AHTLRHARHDLLLAVDRLRTLLLNADDLTATVSTLAGQVQTIAELARTYRYARHWIDLLVDDPARVAYAEANPGRSPRRHYVDPGDSVLVVLPHTDSCRRHGIAGQATRIRVDDTDVELTGVDGDRLRLAHADAGIHHDQTDGGLYILQSAAVEATAVGS</sequence>
<gene>
    <name evidence="1" type="ORF">GSF22_23895</name>
</gene>
<proteinExistence type="predicted"/>
<name>A0ABS3VWU9_MICEH</name>
<keyword evidence="2" id="KW-1185">Reference proteome</keyword>
<organism evidence="1 2">
    <name type="scientific">Micromonospora echinofusca</name>
    <dbReference type="NCBI Taxonomy" id="47858"/>
    <lineage>
        <taxon>Bacteria</taxon>
        <taxon>Bacillati</taxon>
        <taxon>Actinomycetota</taxon>
        <taxon>Actinomycetes</taxon>
        <taxon>Micromonosporales</taxon>
        <taxon>Micromonosporaceae</taxon>
        <taxon>Micromonospora</taxon>
    </lineage>
</organism>